<protein>
    <recommendedName>
        <fullName evidence="6">DNA breaking-rejoining enzyme</fullName>
    </recommendedName>
</protein>
<reference evidence="4" key="1">
    <citation type="journal article" date="2020" name="New Phytol.">
        <title>Comparative genomics reveals dynamic genome evolution in host specialist ectomycorrhizal fungi.</title>
        <authorList>
            <person name="Lofgren L.A."/>
            <person name="Nguyen N.H."/>
            <person name="Vilgalys R."/>
            <person name="Ruytinx J."/>
            <person name="Liao H.L."/>
            <person name="Branco S."/>
            <person name="Kuo A."/>
            <person name="LaButti K."/>
            <person name="Lipzen A."/>
            <person name="Andreopoulos W."/>
            <person name="Pangilinan J."/>
            <person name="Riley R."/>
            <person name="Hundley H."/>
            <person name="Na H."/>
            <person name="Barry K."/>
            <person name="Grigoriev I.V."/>
            <person name="Stajich J.E."/>
            <person name="Kennedy P.G."/>
        </authorList>
    </citation>
    <scope>NUCLEOTIDE SEQUENCE</scope>
    <source>
        <strain evidence="4">FC423</strain>
    </source>
</reference>
<dbReference type="RefSeq" id="XP_041298072.1">
    <property type="nucleotide sequence ID" value="XM_041430844.1"/>
</dbReference>
<dbReference type="GO" id="GO:0006310">
    <property type="term" value="P:DNA recombination"/>
    <property type="evidence" value="ECO:0007669"/>
    <property type="project" value="UniProtKB-KW"/>
</dbReference>
<dbReference type="Gene3D" id="1.10.443.10">
    <property type="entry name" value="Intergrase catalytic core"/>
    <property type="match status" value="1"/>
</dbReference>
<dbReference type="EMBL" id="JABBWM010000005">
    <property type="protein sequence ID" value="KAG2117183.1"/>
    <property type="molecule type" value="Genomic_DNA"/>
</dbReference>
<sequence>MKHKNSRFGAPLPNVTDTSPSPIPQNYRLNLTPKPSTLRPHCLARDRLRLWLPAGDSTRQEIAVTSQSPKHEISEAQLERILDVIGSSWAQSTKETYGAGLLVFHVFCDTNSIAEEHRCPVARSLLLDFLCSCAGSYSGSSLANYAAGLKAWHLLHGRNWLIPPNELKAVLDGAAAAAPESSKRPKRLPFTPAYLSIIRDHLDLNSPLDAAIFVCLTTTFYAIARLGEFTVNAIKEFDPKKHITRSGVSKAADRNGLPVTKFHLPSTKCSPNEGEEAYWAMQEGPSDPSAALENHLRINPANGDAHLFAWKHAKGLRPLSKKELLKRIASATAAANLPELKGHGLRIGGTLEYLLRGVPFEVVKTMGRWSSEAFTLYLREHAVILAPYIQASPVLEPFTRYTIPPVR</sequence>
<feature type="region of interest" description="Disordered" evidence="3">
    <location>
        <begin position="1"/>
        <end position="30"/>
    </location>
</feature>
<evidence type="ECO:0000256" key="3">
    <source>
        <dbReference type="SAM" id="MobiDB-lite"/>
    </source>
</evidence>
<dbReference type="GO" id="GO:0015074">
    <property type="term" value="P:DNA integration"/>
    <property type="evidence" value="ECO:0007669"/>
    <property type="project" value="InterPro"/>
</dbReference>
<evidence type="ECO:0000313" key="5">
    <source>
        <dbReference type="Proteomes" id="UP000823399"/>
    </source>
</evidence>
<dbReference type="GO" id="GO:0003677">
    <property type="term" value="F:DNA binding"/>
    <property type="evidence" value="ECO:0007669"/>
    <property type="project" value="UniProtKB-KW"/>
</dbReference>
<proteinExistence type="predicted"/>
<evidence type="ECO:0000256" key="1">
    <source>
        <dbReference type="ARBA" id="ARBA00023125"/>
    </source>
</evidence>
<keyword evidence="5" id="KW-1185">Reference proteome</keyword>
<dbReference type="SUPFAM" id="SSF47823">
    <property type="entry name" value="lambda integrase-like, N-terminal domain"/>
    <property type="match status" value="1"/>
</dbReference>
<dbReference type="GeneID" id="64693103"/>
<gene>
    <name evidence="4" type="ORF">F5147DRAFT_567322</name>
</gene>
<dbReference type="InterPro" id="IPR011010">
    <property type="entry name" value="DNA_brk_join_enz"/>
</dbReference>
<name>A0A9P7FI92_9AGAM</name>
<dbReference type="Gene3D" id="1.10.150.130">
    <property type="match status" value="1"/>
</dbReference>
<dbReference type="Proteomes" id="UP000823399">
    <property type="component" value="Unassembled WGS sequence"/>
</dbReference>
<dbReference type="InterPro" id="IPR013762">
    <property type="entry name" value="Integrase-like_cat_sf"/>
</dbReference>
<dbReference type="OrthoDB" id="2678913at2759"/>
<accession>A0A9P7FI92</accession>
<comment type="caution">
    <text evidence="4">The sequence shown here is derived from an EMBL/GenBank/DDBJ whole genome shotgun (WGS) entry which is preliminary data.</text>
</comment>
<dbReference type="SUPFAM" id="SSF56349">
    <property type="entry name" value="DNA breaking-rejoining enzymes"/>
    <property type="match status" value="1"/>
</dbReference>
<evidence type="ECO:0000313" key="4">
    <source>
        <dbReference type="EMBL" id="KAG2117183.1"/>
    </source>
</evidence>
<dbReference type="AlphaFoldDB" id="A0A9P7FI92"/>
<evidence type="ECO:0000256" key="2">
    <source>
        <dbReference type="ARBA" id="ARBA00023172"/>
    </source>
</evidence>
<dbReference type="InterPro" id="IPR010998">
    <property type="entry name" value="Integrase_recombinase_N"/>
</dbReference>
<dbReference type="InterPro" id="IPR052925">
    <property type="entry name" value="Phage_Integrase-like_Recomb"/>
</dbReference>
<dbReference type="PANTHER" id="PTHR34605:SF4">
    <property type="entry name" value="DNA ADENINE METHYLTRANSFERASE"/>
    <property type="match status" value="1"/>
</dbReference>
<dbReference type="PANTHER" id="PTHR34605">
    <property type="entry name" value="PHAGE_INTEGRASE DOMAIN-CONTAINING PROTEIN"/>
    <property type="match status" value="1"/>
</dbReference>
<keyword evidence="1" id="KW-0238">DNA-binding</keyword>
<organism evidence="4 5">
    <name type="scientific">Suillus discolor</name>
    <dbReference type="NCBI Taxonomy" id="1912936"/>
    <lineage>
        <taxon>Eukaryota</taxon>
        <taxon>Fungi</taxon>
        <taxon>Dikarya</taxon>
        <taxon>Basidiomycota</taxon>
        <taxon>Agaricomycotina</taxon>
        <taxon>Agaricomycetes</taxon>
        <taxon>Agaricomycetidae</taxon>
        <taxon>Boletales</taxon>
        <taxon>Suillineae</taxon>
        <taxon>Suillaceae</taxon>
        <taxon>Suillus</taxon>
    </lineage>
</organism>
<keyword evidence="2" id="KW-0233">DNA recombination</keyword>
<evidence type="ECO:0008006" key="6">
    <source>
        <dbReference type="Google" id="ProtNLM"/>
    </source>
</evidence>